<comment type="caution">
    <text evidence="1">The sequence shown here is derived from an EMBL/GenBank/DDBJ whole genome shotgun (WGS) entry which is preliminary data.</text>
</comment>
<evidence type="ECO:0000313" key="1">
    <source>
        <dbReference type="EMBL" id="GFS41365.1"/>
    </source>
</evidence>
<dbReference type="OrthoDB" id="10343960at2759"/>
<gene>
    <name evidence="1" type="ORF">TNIN_345931</name>
</gene>
<dbReference type="EMBL" id="BMAV01025414">
    <property type="protein sequence ID" value="GFS41365.1"/>
    <property type="molecule type" value="Genomic_DNA"/>
</dbReference>
<sequence length="169" mass="19755">MFINLLSYMLGVKISNFLECKCRKDVPDRKEIENIYIYTAELHWALFKCKPESLEHKNWDKIKNFYHLCEQTPQKVTDNDLLDMIQILIALERNIYDENMLLHSPEESHSVPEIWISTSKMFESENGSELPTKISDESITDDKEVPLNEIDWKAPTLMSVVDSKRSGTN</sequence>
<dbReference type="Proteomes" id="UP000886998">
    <property type="component" value="Unassembled WGS sequence"/>
</dbReference>
<proteinExistence type="predicted"/>
<dbReference type="AlphaFoldDB" id="A0A8X6IE63"/>
<evidence type="ECO:0000313" key="2">
    <source>
        <dbReference type="Proteomes" id="UP000886998"/>
    </source>
</evidence>
<name>A0A8X6IE63_9ARAC</name>
<reference evidence="1" key="1">
    <citation type="submission" date="2020-08" db="EMBL/GenBank/DDBJ databases">
        <title>Multicomponent nature underlies the extraordinary mechanical properties of spider dragline silk.</title>
        <authorList>
            <person name="Kono N."/>
            <person name="Nakamura H."/>
            <person name="Mori M."/>
            <person name="Yoshida Y."/>
            <person name="Ohtoshi R."/>
            <person name="Malay A.D."/>
            <person name="Moran D.A.P."/>
            <person name="Tomita M."/>
            <person name="Numata K."/>
            <person name="Arakawa K."/>
        </authorList>
    </citation>
    <scope>NUCLEOTIDE SEQUENCE</scope>
</reference>
<protein>
    <submittedName>
        <fullName evidence="1">Uncharacterized protein</fullName>
    </submittedName>
</protein>
<keyword evidence="2" id="KW-1185">Reference proteome</keyword>
<organism evidence="1 2">
    <name type="scientific">Trichonephila inaurata madagascariensis</name>
    <dbReference type="NCBI Taxonomy" id="2747483"/>
    <lineage>
        <taxon>Eukaryota</taxon>
        <taxon>Metazoa</taxon>
        <taxon>Ecdysozoa</taxon>
        <taxon>Arthropoda</taxon>
        <taxon>Chelicerata</taxon>
        <taxon>Arachnida</taxon>
        <taxon>Araneae</taxon>
        <taxon>Araneomorphae</taxon>
        <taxon>Entelegynae</taxon>
        <taxon>Araneoidea</taxon>
        <taxon>Nephilidae</taxon>
        <taxon>Trichonephila</taxon>
        <taxon>Trichonephila inaurata</taxon>
    </lineage>
</organism>
<accession>A0A8X6IE63</accession>